<evidence type="ECO:0000256" key="8">
    <source>
        <dbReference type="ARBA" id="ARBA00051245"/>
    </source>
</evidence>
<evidence type="ECO:0000256" key="1">
    <source>
        <dbReference type="ARBA" id="ARBA00007316"/>
    </source>
</evidence>
<dbReference type="GO" id="GO:0004715">
    <property type="term" value="F:non-membrane spanning protein tyrosine kinase activity"/>
    <property type="evidence" value="ECO:0007669"/>
    <property type="project" value="UniProtKB-EC"/>
</dbReference>
<keyword evidence="7" id="KW-0829">Tyrosine-protein kinase</keyword>
<keyword evidence="5" id="KW-0418">Kinase</keyword>
<evidence type="ECO:0000256" key="3">
    <source>
        <dbReference type="ARBA" id="ARBA00022679"/>
    </source>
</evidence>
<dbReference type="EMBL" id="CP001618">
    <property type="protein sequence ID" value="ACQ79264.1"/>
    <property type="molecule type" value="Genomic_DNA"/>
</dbReference>
<evidence type="ECO:0000256" key="5">
    <source>
        <dbReference type="ARBA" id="ARBA00022777"/>
    </source>
</evidence>
<evidence type="ECO:0000256" key="6">
    <source>
        <dbReference type="ARBA" id="ARBA00022840"/>
    </source>
</evidence>
<dbReference type="RefSeq" id="WP_012726044.1">
    <property type="nucleotide sequence ID" value="NC_012669.1"/>
</dbReference>
<dbReference type="STRING" id="471853.Bcav_1003"/>
<dbReference type="Gene3D" id="3.40.50.300">
    <property type="entry name" value="P-loop containing nucleotide triphosphate hydrolases"/>
    <property type="match status" value="1"/>
</dbReference>
<feature type="transmembrane region" description="Helical" evidence="9">
    <location>
        <begin position="177"/>
        <end position="198"/>
    </location>
</feature>
<evidence type="ECO:0000256" key="4">
    <source>
        <dbReference type="ARBA" id="ARBA00022741"/>
    </source>
</evidence>
<keyword evidence="9" id="KW-1133">Transmembrane helix</keyword>
<evidence type="ECO:0000259" key="10">
    <source>
        <dbReference type="Pfam" id="PF13614"/>
    </source>
</evidence>
<dbReference type="HOGENOM" id="CLU_009912_4_1_11"/>
<dbReference type="FunFam" id="3.40.50.300:FF:000527">
    <property type="entry name" value="Tyrosine-protein kinase etk"/>
    <property type="match status" value="1"/>
</dbReference>
<evidence type="ECO:0000313" key="12">
    <source>
        <dbReference type="Proteomes" id="UP000007962"/>
    </source>
</evidence>
<dbReference type="eggNOG" id="COG3944">
    <property type="taxonomic scope" value="Bacteria"/>
</dbReference>
<dbReference type="EC" id="2.7.10.2" evidence="2"/>
<evidence type="ECO:0000256" key="9">
    <source>
        <dbReference type="SAM" id="Phobius"/>
    </source>
</evidence>
<dbReference type="AlphaFoldDB" id="C5C078"/>
<dbReference type="InterPro" id="IPR050445">
    <property type="entry name" value="Bact_polysacc_biosynth/exp"/>
</dbReference>
<keyword evidence="4" id="KW-0547">Nucleotide-binding</keyword>
<dbReference type="InterPro" id="IPR005702">
    <property type="entry name" value="Wzc-like_C"/>
</dbReference>
<accession>C5C078</accession>
<proteinExistence type="inferred from homology"/>
<dbReference type="InterPro" id="IPR025669">
    <property type="entry name" value="AAA_dom"/>
</dbReference>
<name>C5C078_BEUC1</name>
<comment type="catalytic activity">
    <reaction evidence="8">
        <text>L-tyrosyl-[protein] + ATP = O-phospho-L-tyrosyl-[protein] + ADP + H(+)</text>
        <dbReference type="Rhea" id="RHEA:10596"/>
        <dbReference type="Rhea" id="RHEA-COMP:10136"/>
        <dbReference type="Rhea" id="RHEA-COMP:20101"/>
        <dbReference type="ChEBI" id="CHEBI:15378"/>
        <dbReference type="ChEBI" id="CHEBI:30616"/>
        <dbReference type="ChEBI" id="CHEBI:46858"/>
        <dbReference type="ChEBI" id="CHEBI:61978"/>
        <dbReference type="ChEBI" id="CHEBI:456216"/>
        <dbReference type="EC" id="2.7.10.2"/>
    </reaction>
</comment>
<dbReference type="SUPFAM" id="SSF52540">
    <property type="entry name" value="P-loop containing nucleoside triphosphate hydrolases"/>
    <property type="match status" value="1"/>
</dbReference>
<reference evidence="11 12" key="1">
    <citation type="journal article" date="2009" name="Stand. Genomic Sci.">
        <title>Complete genome sequence of Beutenbergia cavernae type strain (HKI 0122).</title>
        <authorList>
            <person name="Land M."/>
            <person name="Pukall R."/>
            <person name="Abt B."/>
            <person name="Goker M."/>
            <person name="Rohde M."/>
            <person name="Glavina Del Rio T."/>
            <person name="Tice H."/>
            <person name="Copeland A."/>
            <person name="Cheng J.F."/>
            <person name="Lucas S."/>
            <person name="Chen F."/>
            <person name="Nolan M."/>
            <person name="Bruce D."/>
            <person name="Goodwin L."/>
            <person name="Pitluck S."/>
            <person name="Ivanova N."/>
            <person name="Mavromatis K."/>
            <person name="Ovchinnikova G."/>
            <person name="Pati A."/>
            <person name="Chen A."/>
            <person name="Palaniappan K."/>
            <person name="Hauser L."/>
            <person name="Chang Y.J."/>
            <person name="Jefferies C.C."/>
            <person name="Saunders E."/>
            <person name="Brettin T."/>
            <person name="Detter J.C."/>
            <person name="Han C."/>
            <person name="Chain P."/>
            <person name="Bristow J."/>
            <person name="Eisen J.A."/>
            <person name="Markowitz V."/>
            <person name="Hugenholtz P."/>
            <person name="Kyrpides N.C."/>
            <person name="Klenk H.P."/>
            <person name="Lapidus A."/>
        </authorList>
    </citation>
    <scope>NUCLEOTIDE SEQUENCE [LARGE SCALE GENOMIC DNA]</scope>
    <source>
        <strain evidence="12">ATCC BAA-8 / DSM 12333 / NBRC 16432</strain>
    </source>
</reference>
<keyword evidence="12" id="KW-1185">Reference proteome</keyword>
<evidence type="ECO:0000313" key="11">
    <source>
        <dbReference type="EMBL" id="ACQ79264.1"/>
    </source>
</evidence>
<gene>
    <name evidence="11" type="ordered locus">Bcav_1003</name>
</gene>
<dbReference type="PANTHER" id="PTHR32309">
    <property type="entry name" value="TYROSINE-PROTEIN KINASE"/>
    <property type="match status" value="1"/>
</dbReference>
<sequence length="477" mass="50266">MEPVEYLDALRKRWYVIALLAALFGAFGFYQATTSVPLYRSSSSVYVTLSAAENVGELVQGTTYTQNLIQSYALLARTPAVLDLVIDDLGLETTPRLLAGSVTADIPLNSYVIEITSVSDDAEEAAAISNSVAANLATTVARLSPQTAEGAQAVRLETVTPATPPGYPFSPNTRLTVATWFAIGAAVGLVLALARAVLDTRLRRADDIARVTDTPVLGTIPRIRRGARGPMVVSDEPLSTGAEAYRKLRTNLQFLDAGQHVKSIVVTSSMAREGKSTTALNLALALAETNERVLLIDADLRRPSVAAQTGIVDAVGLTTVLIGQATMDEVIQSFGVPNLDVLASGEAPPNPSQLIDSEAMVEVLADARARYDYVVIDAPPSLPVADPAIMARHADGALVVVNSRATTRHQLQQSLSNLAAVDAVALGVVVVGVGHSDGLGYYGPATTRRGFLPERLVRPQREPEAVGHPAGHAAGVP</sequence>
<dbReference type="eggNOG" id="COG0489">
    <property type="taxonomic scope" value="Bacteria"/>
</dbReference>
<dbReference type="NCBIfam" id="TIGR01007">
    <property type="entry name" value="eps_fam"/>
    <property type="match status" value="1"/>
</dbReference>
<dbReference type="Proteomes" id="UP000007962">
    <property type="component" value="Chromosome"/>
</dbReference>
<keyword evidence="9" id="KW-0812">Transmembrane</keyword>
<keyword evidence="3 11" id="KW-0808">Transferase</keyword>
<dbReference type="GO" id="GO:0005886">
    <property type="term" value="C:plasma membrane"/>
    <property type="evidence" value="ECO:0007669"/>
    <property type="project" value="UniProtKB-ARBA"/>
</dbReference>
<dbReference type="CDD" id="cd05387">
    <property type="entry name" value="BY-kinase"/>
    <property type="match status" value="1"/>
</dbReference>
<dbReference type="KEGG" id="bcv:Bcav_1003"/>
<organism evidence="11 12">
    <name type="scientific">Beutenbergia cavernae (strain ATCC BAA-8 / DSM 12333 / CCUG 43141 / JCM 11478 / NBRC 16432 / NCIMB 13614 / HKI 0122)</name>
    <dbReference type="NCBI Taxonomy" id="471853"/>
    <lineage>
        <taxon>Bacteria</taxon>
        <taxon>Bacillati</taxon>
        <taxon>Actinomycetota</taxon>
        <taxon>Actinomycetes</taxon>
        <taxon>Micrococcales</taxon>
        <taxon>Beutenbergiaceae</taxon>
        <taxon>Beutenbergia</taxon>
    </lineage>
</organism>
<feature type="transmembrane region" description="Helical" evidence="9">
    <location>
        <begin position="14"/>
        <end position="32"/>
    </location>
</feature>
<dbReference type="InterPro" id="IPR027417">
    <property type="entry name" value="P-loop_NTPase"/>
</dbReference>
<keyword evidence="9" id="KW-0472">Membrane</keyword>
<dbReference type="GO" id="GO:0005524">
    <property type="term" value="F:ATP binding"/>
    <property type="evidence" value="ECO:0007669"/>
    <property type="project" value="UniProtKB-KW"/>
</dbReference>
<comment type="similarity">
    <text evidence="1">Belongs to the CpsD/CapB family.</text>
</comment>
<dbReference type="Pfam" id="PF13614">
    <property type="entry name" value="AAA_31"/>
    <property type="match status" value="1"/>
</dbReference>
<evidence type="ECO:0000256" key="2">
    <source>
        <dbReference type="ARBA" id="ARBA00011903"/>
    </source>
</evidence>
<protein>
    <recommendedName>
        <fullName evidence="2">non-specific protein-tyrosine kinase</fullName>
        <ecNumber evidence="2">2.7.10.2</ecNumber>
    </recommendedName>
</protein>
<evidence type="ECO:0000256" key="7">
    <source>
        <dbReference type="ARBA" id="ARBA00023137"/>
    </source>
</evidence>
<dbReference type="GO" id="GO:0042802">
    <property type="term" value="F:identical protein binding"/>
    <property type="evidence" value="ECO:0007669"/>
    <property type="project" value="UniProtKB-ARBA"/>
</dbReference>
<keyword evidence="6" id="KW-0067">ATP-binding</keyword>
<dbReference type="PANTHER" id="PTHR32309:SF13">
    <property type="entry name" value="FERRIC ENTEROBACTIN TRANSPORT PROTEIN FEPE"/>
    <property type="match status" value="1"/>
</dbReference>
<feature type="domain" description="AAA" evidence="10">
    <location>
        <begin position="273"/>
        <end position="420"/>
    </location>
</feature>